<feature type="region of interest" description="Disordered" evidence="2">
    <location>
        <begin position="1"/>
        <end position="22"/>
    </location>
</feature>
<dbReference type="Pfam" id="PF13432">
    <property type="entry name" value="TPR_16"/>
    <property type="match status" value="1"/>
</dbReference>
<dbReference type="Proteomes" id="UP000800981">
    <property type="component" value="Unassembled WGS sequence"/>
</dbReference>
<dbReference type="RefSeq" id="WP_166281563.1">
    <property type="nucleotide sequence ID" value="NZ_JAANNP010000005.1"/>
</dbReference>
<accession>A0ABX0GWR4</accession>
<protein>
    <submittedName>
        <fullName evidence="3">Tetratricopeptide repeat protein</fullName>
    </submittedName>
</protein>
<sequence>MSEDEDAGLHPQEAGSGAGQPPAGEVYDWYVRGLALLDGGSPEAAAQLLEHAHLQEPGSNSIREALARALFDARRYVAAGEQFAELAEREPDNDYARFGLGLARYRLGEFDAAVSHLSMAVAMRPGRPEYVQALREAQATVKAREES</sequence>
<keyword evidence="1" id="KW-0802">TPR repeat</keyword>
<dbReference type="Gene3D" id="1.25.40.10">
    <property type="entry name" value="Tetratricopeptide repeat domain"/>
    <property type="match status" value="1"/>
</dbReference>
<evidence type="ECO:0000256" key="1">
    <source>
        <dbReference type="PROSITE-ProRule" id="PRU00339"/>
    </source>
</evidence>
<name>A0ABX0GWR4_9ACTN</name>
<reference evidence="3 4" key="1">
    <citation type="submission" date="2020-03" db="EMBL/GenBank/DDBJ databases">
        <title>Two novel Motilibacter sp.</title>
        <authorList>
            <person name="Liu S."/>
        </authorList>
    </citation>
    <scope>NUCLEOTIDE SEQUENCE [LARGE SCALE GENOMIC DNA]</scope>
    <source>
        <strain evidence="3 4">E257</strain>
    </source>
</reference>
<evidence type="ECO:0000313" key="3">
    <source>
        <dbReference type="EMBL" id="NHC14229.1"/>
    </source>
</evidence>
<evidence type="ECO:0000256" key="2">
    <source>
        <dbReference type="SAM" id="MobiDB-lite"/>
    </source>
</evidence>
<dbReference type="EMBL" id="JAANNP010000005">
    <property type="protein sequence ID" value="NHC14229.1"/>
    <property type="molecule type" value="Genomic_DNA"/>
</dbReference>
<proteinExistence type="predicted"/>
<dbReference type="InterPro" id="IPR019734">
    <property type="entry name" value="TPR_rpt"/>
</dbReference>
<keyword evidence="4" id="KW-1185">Reference proteome</keyword>
<dbReference type="InterPro" id="IPR011990">
    <property type="entry name" value="TPR-like_helical_dom_sf"/>
</dbReference>
<feature type="repeat" description="TPR" evidence="1">
    <location>
        <begin position="94"/>
        <end position="127"/>
    </location>
</feature>
<evidence type="ECO:0000313" key="4">
    <source>
        <dbReference type="Proteomes" id="UP000800981"/>
    </source>
</evidence>
<dbReference type="PROSITE" id="PS50005">
    <property type="entry name" value="TPR"/>
    <property type="match status" value="1"/>
</dbReference>
<comment type="caution">
    <text evidence="3">The sequence shown here is derived from an EMBL/GenBank/DDBJ whole genome shotgun (WGS) entry which is preliminary data.</text>
</comment>
<dbReference type="SUPFAM" id="SSF48452">
    <property type="entry name" value="TPR-like"/>
    <property type="match status" value="1"/>
</dbReference>
<gene>
    <name evidence="3" type="ORF">G9H71_10600</name>
</gene>
<organism evidence="3 4">
    <name type="scientific">Motilibacter deserti</name>
    <dbReference type="NCBI Taxonomy" id="2714956"/>
    <lineage>
        <taxon>Bacteria</taxon>
        <taxon>Bacillati</taxon>
        <taxon>Actinomycetota</taxon>
        <taxon>Actinomycetes</taxon>
        <taxon>Motilibacterales</taxon>
        <taxon>Motilibacteraceae</taxon>
        <taxon>Motilibacter</taxon>
    </lineage>
</organism>